<feature type="compositionally biased region" description="Acidic residues" evidence="1">
    <location>
        <begin position="79"/>
        <end position="89"/>
    </location>
</feature>
<gene>
    <name evidence="2" type="ORF">CYCCA115_LOCUS4214</name>
</gene>
<organism evidence="2 3">
    <name type="scientific">Cylindrotheca closterium</name>
    <dbReference type="NCBI Taxonomy" id="2856"/>
    <lineage>
        <taxon>Eukaryota</taxon>
        <taxon>Sar</taxon>
        <taxon>Stramenopiles</taxon>
        <taxon>Ochrophyta</taxon>
        <taxon>Bacillariophyta</taxon>
        <taxon>Bacillariophyceae</taxon>
        <taxon>Bacillariophycidae</taxon>
        <taxon>Bacillariales</taxon>
        <taxon>Bacillariaceae</taxon>
        <taxon>Cylindrotheca</taxon>
    </lineage>
</organism>
<keyword evidence="3" id="KW-1185">Reference proteome</keyword>
<comment type="caution">
    <text evidence="2">The sequence shown here is derived from an EMBL/GenBank/DDBJ whole genome shotgun (WGS) entry which is preliminary data.</text>
</comment>
<dbReference type="EMBL" id="CAKOGP040000402">
    <property type="protein sequence ID" value="CAJ1934878.1"/>
    <property type="molecule type" value="Genomic_DNA"/>
</dbReference>
<feature type="region of interest" description="Disordered" evidence="1">
    <location>
        <begin position="1"/>
        <end position="36"/>
    </location>
</feature>
<accession>A0AAD2FJ10</accession>
<feature type="region of interest" description="Disordered" evidence="1">
    <location>
        <begin position="69"/>
        <end position="115"/>
    </location>
</feature>
<proteinExistence type="predicted"/>
<evidence type="ECO:0000256" key="1">
    <source>
        <dbReference type="SAM" id="MobiDB-lite"/>
    </source>
</evidence>
<sequence length="171" mass="19455">MNAKHYASDKWDHDDGMHKYDSDSNDSDDDDIPPLLVSRHGIVHGHDEVSLIGRHSNISDDNLIYDEIPQLIARQQYDSNDDNSDDDDDNSTHNKDAPYYYDNDGDDESTVQTETSIQNEINSTLNGIAMANMDKWKSKEMKLTPQTWFGDSAASTHMCNDDTTLYDYNVI</sequence>
<dbReference type="AlphaFoldDB" id="A0AAD2FJ10"/>
<feature type="compositionally biased region" description="Acidic residues" evidence="1">
    <location>
        <begin position="23"/>
        <end position="32"/>
    </location>
</feature>
<feature type="compositionally biased region" description="Basic and acidic residues" evidence="1">
    <location>
        <begin position="1"/>
        <end position="22"/>
    </location>
</feature>
<reference evidence="2" key="1">
    <citation type="submission" date="2023-08" db="EMBL/GenBank/DDBJ databases">
        <authorList>
            <person name="Audoor S."/>
            <person name="Bilcke G."/>
        </authorList>
    </citation>
    <scope>NUCLEOTIDE SEQUENCE</scope>
</reference>
<dbReference type="Proteomes" id="UP001295423">
    <property type="component" value="Unassembled WGS sequence"/>
</dbReference>
<evidence type="ECO:0000313" key="2">
    <source>
        <dbReference type="EMBL" id="CAJ1934878.1"/>
    </source>
</evidence>
<evidence type="ECO:0000313" key="3">
    <source>
        <dbReference type="Proteomes" id="UP001295423"/>
    </source>
</evidence>
<protein>
    <submittedName>
        <fullName evidence="2">Uncharacterized protein</fullName>
    </submittedName>
</protein>
<name>A0AAD2FJ10_9STRA</name>